<reference evidence="2" key="1">
    <citation type="submission" date="2014-08" db="EMBL/GenBank/DDBJ databases">
        <authorList>
            <person name="Sharma Rahul"/>
            <person name="Thines Marco"/>
        </authorList>
    </citation>
    <scope>NUCLEOTIDE SEQUENCE</scope>
</reference>
<proteinExistence type="predicted"/>
<name>A0A0F7SHJ7_PHARH</name>
<dbReference type="EMBL" id="LN483144">
    <property type="protein sequence ID" value="CDZ96502.1"/>
    <property type="molecule type" value="Genomic_DNA"/>
</dbReference>
<evidence type="ECO:0000256" key="1">
    <source>
        <dbReference type="SAM" id="Phobius"/>
    </source>
</evidence>
<accession>A0A0F7SHJ7</accession>
<organism evidence="2">
    <name type="scientific">Phaffia rhodozyma</name>
    <name type="common">Yeast</name>
    <name type="synonym">Xanthophyllomyces dendrorhous</name>
    <dbReference type="NCBI Taxonomy" id="264483"/>
    <lineage>
        <taxon>Eukaryota</taxon>
        <taxon>Fungi</taxon>
        <taxon>Dikarya</taxon>
        <taxon>Basidiomycota</taxon>
        <taxon>Agaricomycotina</taxon>
        <taxon>Tremellomycetes</taxon>
        <taxon>Cystofilobasidiales</taxon>
        <taxon>Mrakiaceae</taxon>
        <taxon>Phaffia</taxon>
    </lineage>
</organism>
<dbReference type="AlphaFoldDB" id="A0A0F7SHJ7"/>
<feature type="transmembrane region" description="Helical" evidence="1">
    <location>
        <begin position="85"/>
        <end position="105"/>
    </location>
</feature>
<feature type="transmembrane region" description="Helical" evidence="1">
    <location>
        <begin position="43"/>
        <end position="64"/>
    </location>
</feature>
<keyword evidence="1" id="KW-0472">Membrane</keyword>
<keyword evidence="1" id="KW-0812">Transmembrane</keyword>
<keyword evidence="1" id="KW-1133">Transmembrane helix</keyword>
<evidence type="ECO:0000313" key="2">
    <source>
        <dbReference type="EMBL" id="CDZ96502.1"/>
    </source>
</evidence>
<protein>
    <submittedName>
        <fullName evidence="2">Uncharacterized protein</fullName>
    </submittedName>
</protein>
<sequence>MKHRLGGFFFLLFFLPSFSFSYRFCILYFALNPMRLNCVVHFGSFESCSSLFYFPSMLGMDMSMRTRKKEEEKNHREWNRSASRVSHMLSLALAVCSVSIVYLSWSVAFSRSFIPFRLLSPSFSFTDGQRSSGRELTKVTNTFLQIFLLLLPFHRSPFAFWPLPLARFMFHLS</sequence>